<dbReference type="GO" id="GO:0046872">
    <property type="term" value="F:metal ion binding"/>
    <property type="evidence" value="ECO:0007669"/>
    <property type="project" value="UniProtKB-KW"/>
</dbReference>
<evidence type="ECO:0000259" key="7">
    <source>
        <dbReference type="PROSITE" id="PS51918"/>
    </source>
</evidence>
<keyword evidence="9" id="KW-1185">Reference proteome</keyword>
<dbReference type="EMBL" id="CP000230">
    <property type="protein sequence ID" value="ABC21567.1"/>
    <property type="molecule type" value="Genomic_DNA"/>
</dbReference>
<dbReference type="InterPro" id="IPR058240">
    <property type="entry name" value="rSAM_sf"/>
</dbReference>
<dbReference type="Proteomes" id="UP000001929">
    <property type="component" value="Chromosome"/>
</dbReference>
<dbReference type="Gene3D" id="3.20.20.70">
    <property type="entry name" value="Aldolase class I"/>
    <property type="match status" value="1"/>
</dbReference>
<dbReference type="eggNOG" id="COG0535">
    <property type="taxonomic scope" value="Bacteria"/>
</dbReference>
<protein>
    <submittedName>
        <fullName evidence="8">Radical SAM</fullName>
    </submittedName>
</protein>
<keyword evidence="6" id="KW-0411">Iron-sulfur</keyword>
<dbReference type="SFLD" id="SFLDG01067">
    <property type="entry name" value="SPASM/twitch_domain_containing"/>
    <property type="match status" value="1"/>
</dbReference>
<dbReference type="Pfam" id="PF04055">
    <property type="entry name" value="Radical_SAM"/>
    <property type="match status" value="1"/>
</dbReference>
<dbReference type="CDD" id="cd01335">
    <property type="entry name" value="Radical_SAM"/>
    <property type="match status" value="1"/>
</dbReference>
<dbReference type="KEGG" id="rru:Rru_A0763"/>
<gene>
    <name evidence="8" type="ordered locus">Rru_A0763</name>
</gene>
<dbReference type="InterPro" id="IPR007197">
    <property type="entry name" value="rSAM"/>
</dbReference>
<dbReference type="InterPro" id="IPR006638">
    <property type="entry name" value="Elp3/MiaA/NifB-like_rSAM"/>
</dbReference>
<proteinExistence type="predicted"/>
<dbReference type="AlphaFoldDB" id="Q2RWC8"/>
<keyword evidence="4" id="KW-0479">Metal-binding</keyword>
<feature type="domain" description="Radical SAM core" evidence="7">
    <location>
        <begin position="11"/>
        <end position="224"/>
    </location>
</feature>
<dbReference type="PANTHER" id="PTHR11228">
    <property type="entry name" value="RADICAL SAM DOMAIN PROTEIN"/>
    <property type="match status" value="1"/>
</dbReference>
<evidence type="ECO:0000313" key="9">
    <source>
        <dbReference type="Proteomes" id="UP000001929"/>
    </source>
</evidence>
<dbReference type="PANTHER" id="PTHR11228:SF7">
    <property type="entry name" value="PQQA PEPTIDE CYCLASE"/>
    <property type="match status" value="1"/>
</dbReference>
<dbReference type="PIRSF" id="PIRSF037420">
    <property type="entry name" value="PQQ_syn_pqqE"/>
    <property type="match status" value="1"/>
</dbReference>
<dbReference type="RefSeq" id="WP_011388521.1">
    <property type="nucleotide sequence ID" value="NC_007643.1"/>
</dbReference>
<dbReference type="PROSITE" id="PS51918">
    <property type="entry name" value="RADICAL_SAM"/>
    <property type="match status" value="1"/>
</dbReference>
<dbReference type="PhylomeDB" id="Q2RWC8"/>
<name>Q2RWC8_RHORT</name>
<evidence type="ECO:0000256" key="6">
    <source>
        <dbReference type="ARBA" id="ARBA00023014"/>
    </source>
</evidence>
<dbReference type="EnsemblBacteria" id="ABC21567">
    <property type="protein sequence ID" value="ABC21567"/>
    <property type="gene ID" value="Rru_A0763"/>
</dbReference>
<dbReference type="SFLD" id="SFLDS00029">
    <property type="entry name" value="Radical_SAM"/>
    <property type="match status" value="1"/>
</dbReference>
<keyword evidence="2" id="KW-0004">4Fe-4S</keyword>
<evidence type="ECO:0000256" key="3">
    <source>
        <dbReference type="ARBA" id="ARBA00022691"/>
    </source>
</evidence>
<keyword evidence="3" id="KW-0949">S-adenosyl-L-methionine</keyword>
<dbReference type="HOGENOM" id="CLU_009273_4_2_5"/>
<evidence type="ECO:0000313" key="8">
    <source>
        <dbReference type="EMBL" id="ABC21567.1"/>
    </source>
</evidence>
<evidence type="ECO:0000256" key="4">
    <source>
        <dbReference type="ARBA" id="ARBA00022723"/>
    </source>
</evidence>
<dbReference type="GO" id="GO:0003824">
    <property type="term" value="F:catalytic activity"/>
    <property type="evidence" value="ECO:0007669"/>
    <property type="project" value="InterPro"/>
</dbReference>
<reference evidence="8 9" key="1">
    <citation type="journal article" date="2011" name="Stand. Genomic Sci.">
        <title>Complete genome sequence of Rhodospirillum rubrum type strain (S1).</title>
        <authorList>
            <person name="Munk A.C."/>
            <person name="Copeland A."/>
            <person name="Lucas S."/>
            <person name="Lapidus A."/>
            <person name="Del Rio T.G."/>
            <person name="Barry K."/>
            <person name="Detter J.C."/>
            <person name="Hammon N."/>
            <person name="Israni S."/>
            <person name="Pitluck S."/>
            <person name="Brettin T."/>
            <person name="Bruce D."/>
            <person name="Han C."/>
            <person name="Tapia R."/>
            <person name="Gilna P."/>
            <person name="Schmutz J."/>
            <person name="Larimer F."/>
            <person name="Land M."/>
            <person name="Kyrpides N.C."/>
            <person name="Mavromatis K."/>
            <person name="Richardson P."/>
            <person name="Rohde M."/>
            <person name="Goker M."/>
            <person name="Klenk H.P."/>
            <person name="Zhang Y."/>
            <person name="Roberts G.P."/>
            <person name="Reslewic S."/>
            <person name="Schwartz D.C."/>
        </authorList>
    </citation>
    <scope>NUCLEOTIDE SEQUENCE [LARGE SCALE GENOMIC DNA]</scope>
    <source>
        <strain evidence="9">ATCC 11170 / ATH 1.1.1 / DSM 467 / LMG 4362 / NCIMB 8255 / S1</strain>
    </source>
</reference>
<accession>Q2RWC8</accession>
<dbReference type="SMART" id="SM00729">
    <property type="entry name" value="Elp3"/>
    <property type="match status" value="1"/>
</dbReference>
<comment type="cofactor">
    <cofactor evidence="1">
        <name>[4Fe-4S] cluster</name>
        <dbReference type="ChEBI" id="CHEBI:49883"/>
    </cofactor>
</comment>
<keyword evidence="5" id="KW-0408">Iron</keyword>
<dbReference type="InterPro" id="IPR013785">
    <property type="entry name" value="Aldolase_TIM"/>
</dbReference>
<organism evidence="8 9">
    <name type="scientific">Rhodospirillum rubrum (strain ATCC 11170 / ATH 1.1.1 / DSM 467 / LMG 4362 / NCIMB 8255 / S1)</name>
    <dbReference type="NCBI Taxonomy" id="269796"/>
    <lineage>
        <taxon>Bacteria</taxon>
        <taxon>Pseudomonadati</taxon>
        <taxon>Pseudomonadota</taxon>
        <taxon>Alphaproteobacteria</taxon>
        <taxon>Rhodospirillales</taxon>
        <taxon>Rhodospirillaceae</taxon>
        <taxon>Rhodospirillum</taxon>
    </lineage>
</organism>
<dbReference type="GO" id="GO:0051539">
    <property type="term" value="F:4 iron, 4 sulfur cluster binding"/>
    <property type="evidence" value="ECO:0007669"/>
    <property type="project" value="UniProtKB-KW"/>
</dbReference>
<evidence type="ECO:0000256" key="2">
    <source>
        <dbReference type="ARBA" id="ARBA00022485"/>
    </source>
</evidence>
<evidence type="ECO:0000256" key="1">
    <source>
        <dbReference type="ARBA" id="ARBA00001966"/>
    </source>
</evidence>
<sequence>MILSPAPSDPLLPPLQLFLELTTRCNLRCRHCYIRAGEGEARDLPASDVQGLLGEFQAMGGEFVSFSGGEPTLYGEWRPVMRYARYLGLEAMLVTNGVALSEGDIGFLDEIGASIAVSLDGASAAVHDAIRGRGSFERTGRTLERLGAAGLGGRVTLCFTPSAANCADLPGVVRLAADLGLGTVYVSLLEQRGRAGDVIDQLSLGPAERRALIFAMASLQERYPEIALECLNLRYFTERLRGYAISGDSLDRTLRVTAEGALVLTAYLDDAPFQLGPYAPGTLDRLWWGDKVRAAFAAADQRAQTVAECQECIAWPWCQGGSAAFAWTAHGRFDAVDGFCAAKRDVLREMAGGW</sequence>
<dbReference type="InterPro" id="IPR050377">
    <property type="entry name" value="Radical_SAM_PqqE_MftC-like"/>
</dbReference>
<dbReference type="STRING" id="269796.Rru_A0763"/>
<evidence type="ECO:0000256" key="5">
    <source>
        <dbReference type="ARBA" id="ARBA00023004"/>
    </source>
</evidence>
<dbReference type="PATRIC" id="fig|269796.9.peg.816"/>
<dbReference type="SFLD" id="SFLDG01386">
    <property type="entry name" value="main_SPASM_domain-containing"/>
    <property type="match status" value="1"/>
</dbReference>
<dbReference type="InterPro" id="IPR017200">
    <property type="entry name" value="PqqE-like"/>
</dbReference>
<dbReference type="SUPFAM" id="SSF102114">
    <property type="entry name" value="Radical SAM enzymes"/>
    <property type="match status" value="1"/>
</dbReference>